<dbReference type="Proteomes" id="UP001152795">
    <property type="component" value="Unassembled WGS sequence"/>
</dbReference>
<reference evidence="1" key="1">
    <citation type="submission" date="2020-04" db="EMBL/GenBank/DDBJ databases">
        <authorList>
            <person name="Alioto T."/>
            <person name="Alioto T."/>
            <person name="Gomez Garrido J."/>
        </authorList>
    </citation>
    <scope>NUCLEOTIDE SEQUENCE</scope>
    <source>
        <strain evidence="1">A484AB</strain>
    </source>
</reference>
<evidence type="ECO:0000313" key="2">
    <source>
        <dbReference type="Proteomes" id="UP001152795"/>
    </source>
</evidence>
<feature type="non-terminal residue" evidence="1">
    <location>
        <position position="1"/>
    </location>
</feature>
<accession>A0A7D9JW63</accession>
<gene>
    <name evidence="1" type="ORF">PACLA_8A088887</name>
</gene>
<sequence>MASSSHGFKLSASQKSRLDVEIPFLWPHWGASVCKWLFTAVLAILILCGAVASRMALIAIPKAKVSHSNDADMFLALVIVVMVPYLVEFARCLWLHGIVPGHDWPTPIAICVGILVSLLEVFGICYFAIAVMTLPDLSSTELILYTNAVFITPAIKNLFKENDRMSPLNFLAIVTVCLDLAALAWGIYK</sequence>
<protein>
    <submittedName>
        <fullName evidence="1">Uncharacterized protein</fullName>
    </submittedName>
</protein>
<organism evidence="1 2">
    <name type="scientific">Paramuricea clavata</name>
    <name type="common">Red gorgonian</name>
    <name type="synonym">Violescent sea-whip</name>
    <dbReference type="NCBI Taxonomy" id="317549"/>
    <lineage>
        <taxon>Eukaryota</taxon>
        <taxon>Metazoa</taxon>
        <taxon>Cnidaria</taxon>
        <taxon>Anthozoa</taxon>
        <taxon>Octocorallia</taxon>
        <taxon>Malacalcyonacea</taxon>
        <taxon>Plexauridae</taxon>
        <taxon>Paramuricea</taxon>
    </lineage>
</organism>
<dbReference type="EMBL" id="CACRXK020022375">
    <property type="protein sequence ID" value="CAB4036757.1"/>
    <property type="molecule type" value="Genomic_DNA"/>
</dbReference>
<dbReference type="AlphaFoldDB" id="A0A7D9JW63"/>
<keyword evidence="2" id="KW-1185">Reference proteome</keyword>
<dbReference type="OrthoDB" id="10005292at2759"/>
<name>A0A7D9JW63_PARCT</name>
<evidence type="ECO:0000313" key="1">
    <source>
        <dbReference type="EMBL" id="CAB4036757.1"/>
    </source>
</evidence>
<proteinExistence type="predicted"/>
<comment type="caution">
    <text evidence="1">The sequence shown here is derived from an EMBL/GenBank/DDBJ whole genome shotgun (WGS) entry which is preliminary data.</text>
</comment>